<dbReference type="InterPro" id="IPR005350">
    <property type="entry name" value="UPF0137"/>
</dbReference>
<proteinExistence type="inferred from homology"/>
<accession>A0A0H2X2M9</accession>
<evidence type="ECO:0000313" key="3">
    <source>
        <dbReference type="Proteomes" id="UP000002532"/>
    </source>
</evidence>
<gene>
    <name evidence="2" type="primary">gp6D</name>
    <name evidence="2" type="ordered locus">CTA_0633</name>
</gene>
<protein>
    <submittedName>
        <fullName evidence="2">Virulence plasmid protein pGP6-D-related protein</fullName>
    </submittedName>
</protein>
<dbReference type="KEGG" id="cta:CTA_0633"/>
<comment type="similarity">
    <text evidence="1">Belongs to the UPF0137 (pGP6-D) family.</text>
</comment>
<organism evidence="2 3">
    <name type="scientific">Chlamydia trachomatis serovar A (strain ATCC VR-571B / DSM 19440 / HAR-13)</name>
    <dbReference type="NCBI Taxonomy" id="315277"/>
    <lineage>
        <taxon>Bacteria</taxon>
        <taxon>Pseudomonadati</taxon>
        <taxon>Chlamydiota</taxon>
        <taxon>Chlamydiia</taxon>
        <taxon>Chlamydiales</taxon>
        <taxon>Chlamydiaceae</taxon>
        <taxon>Chlamydia/Chlamydophila group</taxon>
        <taxon>Chlamydia</taxon>
    </lineage>
</organism>
<dbReference type="EMBL" id="CP000051">
    <property type="protein sequence ID" value="AAX50858.1"/>
    <property type="molecule type" value="Genomic_DNA"/>
</dbReference>
<dbReference type="HOGENOM" id="CLU_1109868_0_0_0"/>
<dbReference type="RefSeq" id="WP_011324781.1">
    <property type="nucleotide sequence ID" value="NC_007429.1"/>
</dbReference>
<dbReference type="Pfam" id="PF03677">
    <property type="entry name" value="UPF0137"/>
    <property type="match status" value="1"/>
</dbReference>
<dbReference type="AlphaFoldDB" id="A0A0H2X2M9"/>
<sequence>MGNIKTLLENRFKKPTPDKMESLAKKRLEGKLSPFLNGFTNPKLSSQEEARFRQLLEEYSFSKEISHNDLQQLCHLSAQVKQIHHQAILLHGERIKKVRELLKTYREGVFSAWLLLTYGNRQTPYNFLVYYELFSALPDTLKLELERLPRQAVYTLASREGSQEKKEEIIRNYQGETRGELLEIIRREFPLLPTDRRQSSLAQQAFSFFAKGTKLLQRCTDISQEELLSLEKLIKKLQKVTTNLLSNTKVSRNDDETQNSRNR</sequence>
<reference evidence="2 3" key="1">
    <citation type="journal article" date="2005" name="Infect. Immun.">
        <title>Comparative genomic analysis of Chlamydia trachomatis oculotropic and genitotropic strains.</title>
        <authorList>
            <person name="Carlson J.H."/>
            <person name="Porcella S.F."/>
            <person name="McClarty G."/>
            <person name="Caldwell H.D."/>
        </authorList>
    </citation>
    <scope>NUCLEOTIDE SEQUENCE [LARGE SCALE GENOMIC DNA]</scope>
    <source>
        <strain evidence="3">ATCC VR-571B / DSM 19440 / HAR-13</strain>
    </source>
</reference>
<keyword evidence="3" id="KW-1185">Reference proteome</keyword>
<evidence type="ECO:0000256" key="1">
    <source>
        <dbReference type="ARBA" id="ARBA00006121"/>
    </source>
</evidence>
<name>A0A0H2X2M9_CHLTA</name>
<evidence type="ECO:0000313" key="2">
    <source>
        <dbReference type="EMBL" id="AAX50858.1"/>
    </source>
</evidence>
<dbReference type="Proteomes" id="UP000002532">
    <property type="component" value="Chromosome"/>
</dbReference>